<dbReference type="SUPFAM" id="SSF110296">
    <property type="entry name" value="Oligoxyloglucan reducing end-specific cellobiohydrolase"/>
    <property type="match status" value="1"/>
</dbReference>
<dbReference type="PROSITE" id="PS51257">
    <property type="entry name" value="PROKAR_LIPOPROTEIN"/>
    <property type="match status" value="1"/>
</dbReference>
<evidence type="ECO:0000256" key="1">
    <source>
        <dbReference type="SAM" id="SignalP"/>
    </source>
</evidence>
<proteinExistence type="predicted"/>
<dbReference type="AlphaFoldDB" id="A0A1A9GQ54"/>
<feature type="signal peptide" evidence="1">
    <location>
        <begin position="1"/>
        <end position="24"/>
    </location>
</feature>
<keyword evidence="3" id="KW-1185">Reference proteome</keyword>
<dbReference type="Proteomes" id="UP000077868">
    <property type="component" value="Chromosome"/>
</dbReference>
<dbReference type="InterPro" id="IPR054817">
    <property type="entry name" value="Glycosyl_F510_1955-like"/>
</dbReference>
<reference evidence="2 3" key="1">
    <citation type="submission" date="2016-03" db="EMBL/GenBank/DDBJ databases">
        <title>Complete genome sequence of a soil Actinobacterium, Nocardioides dokdonensis FR1436.</title>
        <authorList>
            <person name="Kwon S.-K."/>
            <person name="Kim K."/>
            <person name="Kim J.F."/>
        </authorList>
    </citation>
    <scope>NUCLEOTIDE SEQUENCE [LARGE SCALE GENOMIC DNA]</scope>
    <source>
        <strain evidence="2 3">FR1436</strain>
    </source>
</reference>
<name>A0A1A9GQ54_9ACTN</name>
<dbReference type="PATRIC" id="fig|1300347.3.peg.4054"/>
<dbReference type="RefSeq" id="WP_068113744.1">
    <property type="nucleotide sequence ID" value="NZ_CP015079.1"/>
</dbReference>
<sequence>MLLRPSRRLAPLALVLSTALVLTACSDSRDGDGAQDRTFAPDHIHGLAEEPGTGRLLIATHDGLFALADGDDEPTPVGDTTADLMGFTVSPDGDFHASGHPGPGEPGPSALGLVTSDDAGLTWKNVSLGGEADFHALDATPTAVYGVDAGVRLMRSTDSGESWDELALPQPVVDIAADPGSDALVVTSEAGPLLSTDAGATFAPIAEAPVMVLVDWAEGGSLVGVDPSGQVFTADDPGSWTSRGTVDGAVQALTTGSQGAIYVTTQDALLRSDDGGESFSTVMSY</sequence>
<evidence type="ECO:0000313" key="2">
    <source>
        <dbReference type="EMBL" id="ANH40444.1"/>
    </source>
</evidence>
<dbReference type="STRING" id="1300347.I601_4048"/>
<dbReference type="InterPro" id="IPR015943">
    <property type="entry name" value="WD40/YVTN_repeat-like_dom_sf"/>
</dbReference>
<protein>
    <submittedName>
        <fullName evidence="2">BNR/Asp-box repeat protein</fullName>
    </submittedName>
</protein>
<dbReference type="NCBIfam" id="NF045728">
    <property type="entry name" value="glycosyl_F510_1955"/>
    <property type="match status" value="1"/>
</dbReference>
<dbReference type="EMBL" id="CP015079">
    <property type="protein sequence ID" value="ANH40444.1"/>
    <property type="molecule type" value="Genomic_DNA"/>
</dbReference>
<organism evidence="2 3">
    <name type="scientific">Nocardioides dokdonensis FR1436</name>
    <dbReference type="NCBI Taxonomy" id="1300347"/>
    <lineage>
        <taxon>Bacteria</taxon>
        <taxon>Bacillati</taxon>
        <taxon>Actinomycetota</taxon>
        <taxon>Actinomycetes</taxon>
        <taxon>Propionibacteriales</taxon>
        <taxon>Nocardioidaceae</taxon>
        <taxon>Nocardioides</taxon>
    </lineage>
</organism>
<feature type="chain" id="PRO_5038988182" evidence="1">
    <location>
        <begin position="25"/>
        <end position="285"/>
    </location>
</feature>
<dbReference type="KEGG" id="ndk:I601_4048"/>
<gene>
    <name evidence="2" type="ORF">I601_4048</name>
</gene>
<evidence type="ECO:0000313" key="3">
    <source>
        <dbReference type="Proteomes" id="UP000077868"/>
    </source>
</evidence>
<keyword evidence="1" id="KW-0732">Signal</keyword>
<accession>A0A1A9GQ54</accession>
<dbReference type="OrthoDB" id="9764804at2"/>
<dbReference type="Gene3D" id="2.130.10.10">
    <property type="entry name" value="YVTN repeat-like/Quinoprotein amine dehydrogenase"/>
    <property type="match status" value="1"/>
</dbReference>